<dbReference type="SMART" id="SM00421">
    <property type="entry name" value="HTH_LUXR"/>
    <property type="match status" value="1"/>
</dbReference>
<dbReference type="SUPFAM" id="SSF46894">
    <property type="entry name" value="C-terminal effector domain of the bipartite response regulators"/>
    <property type="match status" value="1"/>
</dbReference>
<accession>A0ABQ2Y3X3</accession>
<dbReference type="PROSITE" id="PS50043">
    <property type="entry name" value="HTH_LUXR_2"/>
    <property type="match status" value="1"/>
</dbReference>
<dbReference type="Gene3D" id="1.10.10.10">
    <property type="entry name" value="Winged helix-like DNA-binding domain superfamily/Winged helix DNA-binding domain"/>
    <property type="match status" value="1"/>
</dbReference>
<comment type="caution">
    <text evidence="2">The sequence shown here is derived from an EMBL/GenBank/DDBJ whole genome shotgun (WGS) entry which is preliminary data.</text>
</comment>
<dbReference type="PANTHER" id="PTHR34293">
    <property type="entry name" value="HTH-TYPE TRANSCRIPTIONAL REGULATOR TRMBL2"/>
    <property type="match status" value="1"/>
</dbReference>
<dbReference type="InterPro" id="IPR036388">
    <property type="entry name" value="WH-like_DNA-bd_sf"/>
</dbReference>
<organism evidence="2 3">
    <name type="scientific">Streptomyces hiroshimensis</name>
    <dbReference type="NCBI Taxonomy" id="66424"/>
    <lineage>
        <taxon>Bacteria</taxon>
        <taxon>Bacillati</taxon>
        <taxon>Actinomycetota</taxon>
        <taxon>Actinomycetes</taxon>
        <taxon>Kitasatosporales</taxon>
        <taxon>Streptomycetaceae</taxon>
        <taxon>Streptomyces</taxon>
    </lineage>
</organism>
<gene>
    <name evidence="2" type="ORF">GCM10010324_03440</name>
</gene>
<proteinExistence type="predicted"/>
<name>A0ABQ2Y3X3_9ACTN</name>
<dbReference type="InterPro" id="IPR016032">
    <property type="entry name" value="Sig_transdc_resp-reg_C-effctor"/>
</dbReference>
<dbReference type="PRINTS" id="PR00038">
    <property type="entry name" value="HTHLUXR"/>
</dbReference>
<reference evidence="3" key="1">
    <citation type="journal article" date="2019" name="Int. J. Syst. Evol. Microbiol.">
        <title>The Global Catalogue of Microorganisms (GCM) 10K type strain sequencing project: providing services to taxonomists for standard genome sequencing and annotation.</title>
        <authorList>
            <consortium name="The Broad Institute Genomics Platform"/>
            <consortium name="The Broad Institute Genome Sequencing Center for Infectious Disease"/>
            <person name="Wu L."/>
            <person name="Ma J."/>
        </authorList>
    </citation>
    <scope>NUCLEOTIDE SEQUENCE [LARGE SCALE GENOMIC DNA]</scope>
    <source>
        <strain evidence="3">JCM 4586</strain>
    </source>
</reference>
<evidence type="ECO:0000313" key="2">
    <source>
        <dbReference type="EMBL" id="GGX62035.1"/>
    </source>
</evidence>
<dbReference type="CDD" id="cd06170">
    <property type="entry name" value="LuxR_C_like"/>
    <property type="match status" value="1"/>
</dbReference>
<protein>
    <submittedName>
        <fullName evidence="2">Transcriptional regulator</fullName>
    </submittedName>
</protein>
<dbReference type="PANTHER" id="PTHR34293:SF1">
    <property type="entry name" value="HTH-TYPE TRANSCRIPTIONAL REGULATOR TRMBL2"/>
    <property type="match status" value="1"/>
</dbReference>
<evidence type="ECO:0000259" key="1">
    <source>
        <dbReference type="PROSITE" id="PS50043"/>
    </source>
</evidence>
<dbReference type="Pfam" id="PF00196">
    <property type="entry name" value="GerE"/>
    <property type="match status" value="1"/>
</dbReference>
<dbReference type="Proteomes" id="UP000659223">
    <property type="component" value="Unassembled WGS sequence"/>
</dbReference>
<dbReference type="EMBL" id="BMUT01000001">
    <property type="protein sequence ID" value="GGX62035.1"/>
    <property type="molecule type" value="Genomic_DNA"/>
</dbReference>
<dbReference type="InterPro" id="IPR000792">
    <property type="entry name" value="Tscrpt_reg_LuxR_C"/>
</dbReference>
<dbReference type="InterPro" id="IPR051797">
    <property type="entry name" value="TrmB-like"/>
</dbReference>
<sequence>MQRLGLDRNTEAIYRLMITGRYRSVGDLVDRSGLPEAEIRCALEQLRKLNLLRPFGDGVGRLADPHLGLRSLLLQQISEIELALADFEEDRTAVLTLLDRYDDLYPGGEIGEYVIGPDAVLDRLRKLAERTTTEWLAFVPDGAQSVTSLETTYSLELQVRRRGVAARTVYTASIRNDVTASRQRAGTAGRASWWDEFGDRVRTAPSLPVHMVVIDRSVAVLPVDPRDPWSSVVLISAPGVLAALLALFERVWESAVPLGRPTPPDEHGLSPQEKELLGLLSQGLTDDVIRRRLGVSLRTVRRMAADLFARLGANSRFEAGYRAAKRGWI</sequence>
<keyword evidence="3" id="KW-1185">Reference proteome</keyword>
<evidence type="ECO:0000313" key="3">
    <source>
        <dbReference type="Proteomes" id="UP000659223"/>
    </source>
</evidence>
<feature type="domain" description="HTH luxR-type" evidence="1">
    <location>
        <begin position="262"/>
        <end position="327"/>
    </location>
</feature>